<dbReference type="Proteomes" id="UP000541109">
    <property type="component" value="Unassembled WGS sequence"/>
</dbReference>
<evidence type="ECO:0000256" key="1">
    <source>
        <dbReference type="ARBA" id="ARBA00006407"/>
    </source>
</evidence>
<feature type="domain" description="Ubiquinol-cytochrome c chaperone" evidence="3">
    <location>
        <begin position="33"/>
        <end position="171"/>
    </location>
</feature>
<accession>A0A839ABL1</accession>
<reference evidence="4 5" key="1">
    <citation type="submission" date="2020-07" db="EMBL/GenBank/DDBJ databases">
        <title>Stappia sp., F7233, whole genome shotgun sequencing project.</title>
        <authorList>
            <person name="Jiang S."/>
            <person name="Liu Z.W."/>
            <person name="Du Z.J."/>
        </authorList>
    </citation>
    <scope>NUCLEOTIDE SEQUENCE [LARGE SCALE GENOMIC DNA]</scope>
    <source>
        <strain evidence="4 5">F7233</strain>
    </source>
</reference>
<gene>
    <name evidence="4" type="ORF">H2509_04015</name>
</gene>
<evidence type="ECO:0000256" key="2">
    <source>
        <dbReference type="ARBA" id="ARBA00006436"/>
    </source>
</evidence>
<sequence>MVFGLFRKRENPAVREIYAAIVAQARQPHFYARLRVPDTVDGRYELIMLHAILLFYRLRRESEEASGFGQAVFDLFFQDMDRSLREMGISDTRVPKKITRMAEMFYGRASVYADALDGGDHDALVMAVDRNFFPEASDPVAASAIAAYMRKSVGVLAETPVSTFIGGKIRWADPAAFDV</sequence>
<dbReference type="InterPro" id="IPR007129">
    <property type="entry name" value="Ubiqinol_cyt_c_chaperone_CPB3"/>
</dbReference>
<keyword evidence="5" id="KW-1185">Reference proteome</keyword>
<dbReference type="Pfam" id="PF03981">
    <property type="entry name" value="Ubiq_cyt_C_chap"/>
    <property type="match status" value="1"/>
</dbReference>
<evidence type="ECO:0000259" key="3">
    <source>
        <dbReference type="Pfam" id="PF03981"/>
    </source>
</evidence>
<proteinExistence type="inferred from homology"/>
<dbReference type="EMBL" id="JACFXV010000039">
    <property type="protein sequence ID" value="MBA5776287.1"/>
    <property type="molecule type" value="Genomic_DNA"/>
</dbReference>
<protein>
    <submittedName>
        <fullName evidence="4">Ubiquinol-cytochrome C chaperone</fullName>
    </submittedName>
</protein>
<dbReference type="PANTHER" id="PTHR12184">
    <property type="entry name" value="UBIQUINOL-CYTOCHROME C REDUCTASE COMPLEX ASSEMBLY FACTOR 1 FAMILY MEMBER"/>
    <property type="match status" value="1"/>
</dbReference>
<name>A0A839ABL1_9HYPH</name>
<dbReference type="AlphaFoldDB" id="A0A839ABL1"/>
<comment type="similarity">
    <text evidence="1">Belongs to the CBP3 family.</text>
</comment>
<dbReference type="InterPro" id="IPR014569">
    <property type="entry name" value="Ubq_cyt-c_CBP3-rel"/>
</dbReference>
<organism evidence="4 5">
    <name type="scientific">Stappia albiluteola</name>
    <dbReference type="NCBI Taxonomy" id="2758565"/>
    <lineage>
        <taxon>Bacteria</taxon>
        <taxon>Pseudomonadati</taxon>
        <taxon>Pseudomonadota</taxon>
        <taxon>Alphaproteobacteria</taxon>
        <taxon>Hyphomicrobiales</taxon>
        <taxon>Stappiaceae</taxon>
        <taxon>Stappia</taxon>
    </lineage>
</organism>
<evidence type="ECO:0000313" key="4">
    <source>
        <dbReference type="EMBL" id="MBA5776287.1"/>
    </source>
</evidence>
<evidence type="ECO:0000313" key="5">
    <source>
        <dbReference type="Proteomes" id="UP000541109"/>
    </source>
</evidence>
<comment type="caution">
    <text evidence="4">The sequence shown here is derived from an EMBL/GenBank/DDBJ whole genome shotgun (WGS) entry which is preliminary data.</text>
</comment>
<dbReference type="RefSeq" id="WP_182162562.1">
    <property type="nucleotide sequence ID" value="NZ_JACFXV010000039.1"/>
</dbReference>
<dbReference type="PANTHER" id="PTHR12184:SF1">
    <property type="entry name" value="UBIQUINOL-CYTOCHROME-C REDUCTASE COMPLEX ASSEMBLY FACTOR 1"/>
    <property type="match status" value="1"/>
</dbReference>
<dbReference type="PIRSF" id="PIRSF032079">
    <property type="entry name" value="UCP032079"/>
    <property type="match status" value="1"/>
</dbReference>
<comment type="similarity">
    <text evidence="2">Belongs to the UPF0174 family.</text>
</comment>
<dbReference type="InterPro" id="IPR021150">
    <property type="entry name" value="Ubiq_cyt_c_chap"/>
</dbReference>